<keyword evidence="5" id="KW-1185">Reference proteome</keyword>
<dbReference type="GO" id="GO:0003910">
    <property type="term" value="F:DNA ligase (ATP) activity"/>
    <property type="evidence" value="ECO:0007669"/>
    <property type="project" value="TreeGrafter"/>
</dbReference>
<accession>A0A699YP13</accession>
<name>A0A699YP13_HAELA</name>
<evidence type="ECO:0000256" key="1">
    <source>
        <dbReference type="ARBA" id="ARBA00007572"/>
    </source>
</evidence>
<dbReference type="AlphaFoldDB" id="A0A699YP13"/>
<evidence type="ECO:0000313" key="4">
    <source>
        <dbReference type="EMBL" id="GFH08534.1"/>
    </source>
</evidence>
<reference evidence="4 5" key="1">
    <citation type="submission" date="2020-02" db="EMBL/GenBank/DDBJ databases">
        <title>Draft genome sequence of Haematococcus lacustris strain NIES-144.</title>
        <authorList>
            <person name="Morimoto D."/>
            <person name="Nakagawa S."/>
            <person name="Yoshida T."/>
            <person name="Sawayama S."/>
        </authorList>
    </citation>
    <scope>NUCLEOTIDE SEQUENCE [LARGE SCALE GENOMIC DNA]</scope>
    <source>
        <strain evidence="4 5">NIES-144</strain>
    </source>
</reference>
<dbReference type="EMBL" id="BLLF01000167">
    <property type="protein sequence ID" value="GFH08534.1"/>
    <property type="molecule type" value="Genomic_DNA"/>
</dbReference>
<dbReference type="InterPro" id="IPR012340">
    <property type="entry name" value="NA-bd_OB-fold"/>
</dbReference>
<comment type="similarity">
    <text evidence="1">Belongs to the ATP-dependent DNA ligase family.</text>
</comment>
<gene>
    <name evidence="4" type="ORF">HaLaN_03514</name>
</gene>
<protein>
    <submittedName>
        <fullName evidence="4">DNA ligase</fullName>
    </submittedName>
</protein>
<evidence type="ECO:0000313" key="5">
    <source>
        <dbReference type="Proteomes" id="UP000485058"/>
    </source>
</evidence>
<comment type="caution">
    <text evidence="4">The sequence shown here is derived from an EMBL/GenBank/DDBJ whole genome shotgun (WGS) entry which is preliminary data.</text>
</comment>
<feature type="non-terminal residue" evidence="4">
    <location>
        <position position="1"/>
    </location>
</feature>
<sequence>VWELCGAELTLSPVHRGAAGRVPDSDRGLGLRFPRFLRVRDDKGVEDATGPDMLLQLYLKQQRRATGGPSTTRPGHGRGAGEADKGAAARGQPKPVGGAAGVEEEEPGSSRILAAGSGAEDEVACEKSDGVMSE</sequence>
<dbReference type="SUPFAM" id="SSF50249">
    <property type="entry name" value="Nucleic acid-binding proteins"/>
    <property type="match status" value="1"/>
</dbReference>
<organism evidence="4 5">
    <name type="scientific">Haematococcus lacustris</name>
    <name type="common">Green alga</name>
    <name type="synonym">Haematococcus pluvialis</name>
    <dbReference type="NCBI Taxonomy" id="44745"/>
    <lineage>
        <taxon>Eukaryota</taxon>
        <taxon>Viridiplantae</taxon>
        <taxon>Chlorophyta</taxon>
        <taxon>core chlorophytes</taxon>
        <taxon>Chlorophyceae</taxon>
        <taxon>CS clade</taxon>
        <taxon>Chlamydomonadales</taxon>
        <taxon>Haematococcaceae</taxon>
        <taxon>Haematococcus</taxon>
    </lineage>
</organism>
<feature type="compositionally biased region" description="Basic and acidic residues" evidence="3">
    <location>
        <begin position="124"/>
        <end position="134"/>
    </location>
</feature>
<evidence type="ECO:0000256" key="3">
    <source>
        <dbReference type="SAM" id="MobiDB-lite"/>
    </source>
</evidence>
<feature type="region of interest" description="Disordered" evidence="3">
    <location>
        <begin position="61"/>
        <end position="134"/>
    </location>
</feature>
<dbReference type="GO" id="GO:0006273">
    <property type="term" value="P:lagging strand elongation"/>
    <property type="evidence" value="ECO:0007669"/>
    <property type="project" value="TreeGrafter"/>
</dbReference>
<dbReference type="PANTHER" id="PTHR45674:SF9">
    <property type="entry name" value="DNA LIGASE 3"/>
    <property type="match status" value="1"/>
</dbReference>
<dbReference type="PANTHER" id="PTHR45674">
    <property type="entry name" value="DNA LIGASE 1/3 FAMILY MEMBER"/>
    <property type="match status" value="1"/>
</dbReference>
<dbReference type="InterPro" id="IPR050191">
    <property type="entry name" value="ATP-dep_DNA_ligase"/>
</dbReference>
<proteinExistence type="inferred from homology"/>
<dbReference type="Gene3D" id="2.40.50.140">
    <property type="entry name" value="Nucleic acid-binding proteins"/>
    <property type="match status" value="1"/>
</dbReference>
<keyword evidence="2 4" id="KW-0436">Ligase</keyword>
<dbReference type="Proteomes" id="UP000485058">
    <property type="component" value="Unassembled WGS sequence"/>
</dbReference>
<evidence type="ECO:0000256" key="2">
    <source>
        <dbReference type="ARBA" id="ARBA00022598"/>
    </source>
</evidence>